<evidence type="ECO:0000313" key="1">
    <source>
        <dbReference type="EMBL" id="OHV43748.1"/>
    </source>
</evidence>
<dbReference type="AlphaFoldDB" id="A0A1S1RA91"/>
<gene>
    <name evidence="1" type="ORF">CC117_32565</name>
</gene>
<sequence>MIAPGGDRGGREIRTAGLDPDRDWLEIVRLLVFHEFPWDARTAGKLTIWHLFAVPSTASVVGSIDALGASCWCGPKNLPQTAWRIPLA</sequence>
<keyword evidence="2" id="KW-1185">Reference proteome</keyword>
<protein>
    <submittedName>
        <fullName evidence="1">Uncharacterized protein</fullName>
    </submittedName>
</protein>
<evidence type="ECO:0000313" key="2">
    <source>
        <dbReference type="Proteomes" id="UP000179627"/>
    </source>
</evidence>
<proteinExistence type="predicted"/>
<reference evidence="2" key="1">
    <citation type="submission" date="2016-07" db="EMBL/GenBank/DDBJ databases">
        <title>Sequence Frankia sp. strain CcI1.17.</title>
        <authorList>
            <person name="Ghodhbane-Gtari F."/>
            <person name="Swanson E."/>
            <person name="Gueddou A."/>
            <person name="Morris K."/>
            <person name="Hezbri K."/>
            <person name="Ktari A."/>
            <person name="Nouioui I."/>
            <person name="Abebe-Akele F."/>
            <person name="Simpson S."/>
            <person name="Thomas K."/>
            <person name="Gtari M."/>
            <person name="Tisa L.S."/>
            <person name="Hurst S."/>
        </authorList>
    </citation>
    <scope>NUCLEOTIDE SEQUENCE [LARGE SCALE GENOMIC DNA]</scope>
    <source>
        <strain evidence="2">Cc1.17</strain>
    </source>
</reference>
<comment type="caution">
    <text evidence="1">The sequence shown here is derived from an EMBL/GenBank/DDBJ whole genome shotgun (WGS) entry which is preliminary data.</text>
</comment>
<name>A0A1S1RA91_9ACTN</name>
<dbReference type="EMBL" id="MBLM01000029">
    <property type="protein sequence ID" value="OHV43748.1"/>
    <property type="molecule type" value="Genomic_DNA"/>
</dbReference>
<organism evidence="1 2">
    <name type="scientific">Parafrankia colletiae</name>
    <dbReference type="NCBI Taxonomy" id="573497"/>
    <lineage>
        <taxon>Bacteria</taxon>
        <taxon>Bacillati</taxon>
        <taxon>Actinomycetota</taxon>
        <taxon>Actinomycetes</taxon>
        <taxon>Frankiales</taxon>
        <taxon>Frankiaceae</taxon>
        <taxon>Parafrankia</taxon>
    </lineage>
</organism>
<dbReference type="OrthoDB" id="836517at2"/>
<dbReference type="RefSeq" id="WP_071082674.1">
    <property type="nucleotide sequence ID" value="NZ_MBLM01000029.1"/>
</dbReference>
<accession>A0A1S1RA91</accession>
<dbReference type="Proteomes" id="UP000179627">
    <property type="component" value="Unassembled WGS sequence"/>
</dbReference>